<name>A0A4Q7ZGR1_9ACTN</name>
<organism evidence="2 3">
    <name type="scientific">Krasilnikovia cinnamomea</name>
    <dbReference type="NCBI Taxonomy" id="349313"/>
    <lineage>
        <taxon>Bacteria</taxon>
        <taxon>Bacillati</taxon>
        <taxon>Actinomycetota</taxon>
        <taxon>Actinomycetes</taxon>
        <taxon>Micromonosporales</taxon>
        <taxon>Micromonosporaceae</taxon>
        <taxon>Krasilnikovia</taxon>
    </lineage>
</organism>
<dbReference type="EMBL" id="SHKY01000001">
    <property type="protein sequence ID" value="RZU49335.1"/>
    <property type="molecule type" value="Genomic_DNA"/>
</dbReference>
<proteinExistence type="predicted"/>
<evidence type="ECO:0000313" key="3">
    <source>
        <dbReference type="Proteomes" id="UP000292564"/>
    </source>
</evidence>
<dbReference type="Proteomes" id="UP000292564">
    <property type="component" value="Unassembled WGS sequence"/>
</dbReference>
<accession>A0A4Q7ZGR1</accession>
<evidence type="ECO:0000313" key="2">
    <source>
        <dbReference type="EMBL" id="RZU49335.1"/>
    </source>
</evidence>
<dbReference type="RefSeq" id="WP_130508432.1">
    <property type="nucleotide sequence ID" value="NZ_SHKY01000001.1"/>
</dbReference>
<keyword evidence="3" id="KW-1185">Reference proteome</keyword>
<evidence type="ECO:0000256" key="1">
    <source>
        <dbReference type="SAM" id="MobiDB-lite"/>
    </source>
</evidence>
<protein>
    <submittedName>
        <fullName evidence="2">Uncharacterized protein</fullName>
    </submittedName>
</protein>
<dbReference type="AlphaFoldDB" id="A0A4Q7ZGR1"/>
<sequence length="63" mass="6930">MTTTITAPARLCDRCQHDLTEHASPDQGFGYSRDPDTSTTPVPVPEGVELVFLTGRIRTEANR</sequence>
<feature type="region of interest" description="Disordered" evidence="1">
    <location>
        <begin position="22"/>
        <end position="45"/>
    </location>
</feature>
<reference evidence="2 3" key="1">
    <citation type="submission" date="2019-02" db="EMBL/GenBank/DDBJ databases">
        <title>Sequencing the genomes of 1000 actinobacteria strains.</title>
        <authorList>
            <person name="Klenk H.-P."/>
        </authorList>
    </citation>
    <scope>NUCLEOTIDE SEQUENCE [LARGE SCALE GENOMIC DNA]</scope>
    <source>
        <strain evidence="2 3">DSM 45162</strain>
    </source>
</reference>
<gene>
    <name evidence="2" type="ORF">EV385_1080</name>
</gene>
<comment type="caution">
    <text evidence="2">The sequence shown here is derived from an EMBL/GenBank/DDBJ whole genome shotgun (WGS) entry which is preliminary data.</text>
</comment>